<proteinExistence type="predicted"/>
<feature type="region of interest" description="Disordered" evidence="1">
    <location>
        <begin position="1"/>
        <end position="21"/>
    </location>
</feature>
<evidence type="ECO:0000313" key="3">
    <source>
        <dbReference type="Proteomes" id="UP001235939"/>
    </source>
</evidence>
<organism evidence="2 3">
    <name type="scientific">Cordylochernes scorpioides</name>
    <dbReference type="NCBI Taxonomy" id="51811"/>
    <lineage>
        <taxon>Eukaryota</taxon>
        <taxon>Metazoa</taxon>
        <taxon>Ecdysozoa</taxon>
        <taxon>Arthropoda</taxon>
        <taxon>Chelicerata</taxon>
        <taxon>Arachnida</taxon>
        <taxon>Pseudoscorpiones</taxon>
        <taxon>Cheliferoidea</taxon>
        <taxon>Chernetidae</taxon>
        <taxon>Cordylochernes</taxon>
    </lineage>
</organism>
<evidence type="ECO:0008006" key="4">
    <source>
        <dbReference type="Google" id="ProtNLM"/>
    </source>
</evidence>
<evidence type="ECO:0000256" key="1">
    <source>
        <dbReference type="SAM" id="MobiDB-lite"/>
    </source>
</evidence>
<keyword evidence="3" id="KW-1185">Reference proteome</keyword>
<gene>
    <name evidence="2" type="ORF">LAZ67_5001992</name>
</gene>
<accession>A0ABY6KGS3</accession>
<dbReference type="Proteomes" id="UP001235939">
    <property type="component" value="Chromosome 05"/>
</dbReference>
<name>A0ABY6KGS3_9ARAC</name>
<sequence>MAINGTLYPGTGPAMHNAGHHQGTPIMVLQQEPSKHPELRHWLPKIRLAWLLPQRQAYRSLNDDDLAILASAKTCIYKYFHGTEECSRRSCLEEDSQENRDVIKYQQKKNKSAKDAIIPELSIKLINAFVEAKDGEYIIEENHKMFQTNGLRLARSLINVVNKETYIWITNQNIKKPNIVLWKPASRRAIETSFGKVRGFVFVGIRKIQLSETSDRYRRRRKPIKHKPYRVSAKEREIIKEQIDEMLRDA</sequence>
<evidence type="ECO:0000313" key="2">
    <source>
        <dbReference type="EMBL" id="UYV67778.1"/>
    </source>
</evidence>
<protein>
    <recommendedName>
        <fullName evidence="4">Transposase</fullName>
    </recommendedName>
</protein>
<dbReference type="EMBL" id="CP092867">
    <property type="protein sequence ID" value="UYV67778.1"/>
    <property type="molecule type" value="Genomic_DNA"/>
</dbReference>
<reference evidence="2 3" key="1">
    <citation type="submission" date="2022-01" db="EMBL/GenBank/DDBJ databases">
        <title>A chromosomal length assembly of Cordylochernes scorpioides.</title>
        <authorList>
            <person name="Zeh D."/>
            <person name="Zeh J."/>
        </authorList>
    </citation>
    <scope>NUCLEOTIDE SEQUENCE [LARGE SCALE GENOMIC DNA]</scope>
    <source>
        <strain evidence="2">IN4F17</strain>
        <tissue evidence="2">Whole Body</tissue>
    </source>
</reference>